<reference evidence="1 2" key="1">
    <citation type="journal article" date="2013" name="BMC Genomics">
        <title>Comparative genomics of Campylobacter concisus isolates reveals genetic diversity and provides insights into disease association.</title>
        <authorList>
            <person name="Deshpande N.P."/>
            <person name="Kaakoush N.O."/>
            <person name="Wilkins M.R."/>
            <person name="Mitchell H.M."/>
        </authorList>
    </citation>
    <scope>NUCLEOTIDE SEQUENCE [LARGE SCALE GENOMIC DNA]</scope>
    <source>
        <strain evidence="1 2">UNSWCS</strain>
    </source>
</reference>
<dbReference type="RefSeq" id="WP_021087737.1">
    <property type="nucleotide sequence ID" value="NZ_ANNG01000021.1"/>
</dbReference>
<sequence length="232" mass="27126">MLRYIIGGVALGAIGFGLKKYFDNYNTCTPYNNTQNEHRPHKHDDIDMSDLVISDDVFLEENELDGSRKFNETISCLFLSLQSLQEKLSGIENLPELKSAYTSISSEKILKFNRSDSKNFNKLFHLFINSKEDLQILCDLNLMIDFTVSWMITNNITRLDLAQSKSDDYNEFKEDEQVLIIKLLELNNRLVKALRELRAATHMQEIATIFKDAADVYKRYYDEKFFKEKIYE</sequence>
<dbReference type="EMBL" id="ANNG01000021">
    <property type="protein sequence ID" value="ERJ28674.1"/>
    <property type="molecule type" value="Genomic_DNA"/>
</dbReference>
<gene>
    <name evidence="1" type="ORF">UNSWCS_948</name>
</gene>
<name>U2GKP9_9BACT</name>
<dbReference type="AlphaFoldDB" id="U2GKP9"/>
<organism evidence="1 2">
    <name type="scientific">Campylobacter concisus UNSWCS</name>
    <dbReference type="NCBI Taxonomy" id="1242968"/>
    <lineage>
        <taxon>Bacteria</taxon>
        <taxon>Pseudomonadati</taxon>
        <taxon>Campylobacterota</taxon>
        <taxon>Epsilonproteobacteria</taxon>
        <taxon>Campylobacterales</taxon>
        <taxon>Campylobacteraceae</taxon>
        <taxon>Campylobacter</taxon>
    </lineage>
</organism>
<comment type="caution">
    <text evidence="1">The sequence shown here is derived from an EMBL/GenBank/DDBJ whole genome shotgun (WGS) entry which is preliminary data.</text>
</comment>
<dbReference type="Proteomes" id="UP000016620">
    <property type="component" value="Unassembled WGS sequence"/>
</dbReference>
<accession>U2GKP9</accession>
<dbReference type="PATRIC" id="fig|1242968.3.peg.1208"/>
<evidence type="ECO:0000313" key="1">
    <source>
        <dbReference type="EMBL" id="ERJ28674.1"/>
    </source>
</evidence>
<evidence type="ECO:0000313" key="2">
    <source>
        <dbReference type="Proteomes" id="UP000016620"/>
    </source>
</evidence>
<protein>
    <submittedName>
        <fullName evidence="1">Uncharacterized protein</fullName>
    </submittedName>
</protein>
<proteinExistence type="predicted"/>